<keyword evidence="12 19" id="KW-0547">Nucleotide-binding</keyword>
<evidence type="ECO:0000256" key="6">
    <source>
        <dbReference type="ARBA" id="ARBA00005159"/>
    </source>
</evidence>
<evidence type="ECO:0000256" key="16">
    <source>
        <dbReference type="ARBA" id="ARBA00029570"/>
    </source>
</evidence>
<gene>
    <name evidence="20" type="primary">cobU</name>
    <name evidence="20" type="ORF">J0M35_03170</name>
</gene>
<feature type="binding site" evidence="19">
    <location>
        <begin position="15"/>
        <end position="22"/>
    </location>
    <ligand>
        <name>GTP</name>
        <dbReference type="ChEBI" id="CHEBI:37565"/>
    </ligand>
</feature>
<feature type="active site" description="GMP-histidine intermediate" evidence="18">
    <location>
        <position position="58"/>
    </location>
</feature>
<dbReference type="PANTHER" id="PTHR34848">
    <property type="match status" value="1"/>
</dbReference>
<dbReference type="GO" id="GO:0043752">
    <property type="term" value="F:adenosylcobinamide kinase activity"/>
    <property type="evidence" value="ECO:0007669"/>
    <property type="project" value="UniProtKB-EC"/>
</dbReference>
<proteinExistence type="inferred from homology"/>
<evidence type="ECO:0000256" key="2">
    <source>
        <dbReference type="ARBA" id="ARBA00000711"/>
    </source>
</evidence>
<name>A0A8J7TLT2_9BACT</name>
<comment type="caution">
    <text evidence="20">The sequence shown here is derived from an EMBL/GenBank/DDBJ whole genome shotgun (WGS) entry which is preliminary data.</text>
</comment>
<organism evidence="20 21">
    <name type="scientific">Candidatus Obscuribacter phosphatis</name>
    <dbReference type="NCBI Taxonomy" id="1906157"/>
    <lineage>
        <taxon>Bacteria</taxon>
        <taxon>Bacillati</taxon>
        <taxon>Candidatus Melainabacteria</taxon>
        <taxon>Candidatus Obscuribacterales</taxon>
        <taxon>Candidatus Obscuribacteraceae</taxon>
        <taxon>Candidatus Obscuribacter</taxon>
    </lineage>
</organism>
<sequence>MTETEKRERLTFITGGARSGKSKLAEKLALASNLPVTYLATMGVDREDQEIVLRVSNHQGRRPAGWQTVEEPLMVSKAIAELASPPDGRGVVLLDCLSLFVSNLLLSMPSGLSSVEVLACLEENVLKEVDALLQAARAREDYDFILVSNEVGMAIVPEVQLARIYRDLLGLANQRAAVWAEAVYICFCGLPLRLK</sequence>
<keyword evidence="13 20" id="KW-0418">Kinase</keyword>
<dbReference type="NCBIfam" id="NF004469">
    <property type="entry name" value="PRK05800.1"/>
    <property type="match status" value="1"/>
</dbReference>
<evidence type="ECO:0000256" key="1">
    <source>
        <dbReference type="ARBA" id="ARBA00000312"/>
    </source>
</evidence>
<dbReference type="EC" id="2.7.7.62" evidence="9"/>
<dbReference type="GO" id="GO:0008820">
    <property type="term" value="F:cobinamide phosphate guanylyltransferase activity"/>
    <property type="evidence" value="ECO:0007669"/>
    <property type="project" value="UniProtKB-EC"/>
</dbReference>
<evidence type="ECO:0000256" key="3">
    <source>
        <dbReference type="ARBA" id="ARBA00001522"/>
    </source>
</evidence>
<feature type="binding site" evidence="19">
    <location>
        <position position="70"/>
    </location>
    <ligand>
        <name>GTP</name>
        <dbReference type="ChEBI" id="CHEBI:37565"/>
    </ligand>
</feature>
<comment type="pathway">
    <text evidence="5">Cofactor biosynthesis; adenosylcobalamin biosynthesis; adenosylcobalamin from cob(II)yrinate a,c-diamide: step 6/7.</text>
</comment>
<keyword evidence="11 20" id="KW-0808">Transferase</keyword>
<dbReference type="GO" id="GO:0005525">
    <property type="term" value="F:GTP binding"/>
    <property type="evidence" value="ECO:0007669"/>
    <property type="project" value="UniProtKB-KW"/>
</dbReference>
<dbReference type="GO" id="GO:0005524">
    <property type="term" value="F:ATP binding"/>
    <property type="evidence" value="ECO:0007669"/>
    <property type="project" value="UniProtKB-KW"/>
</dbReference>
<dbReference type="InterPro" id="IPR027417">
    <property type="entry name" value="P-loop_NTPase"/>
</dbReference>
<dbReference type="UniPathway" id="UPA00148">
    <property type="reaction ID" value="UER00236"/>
</dbReference>
<evidence type="ECO:0000256" key="8">
    <source>
        <dbReference type="ARBA" id="ARBA00012016"/>
    </source>
</evidence>
<evidence type="ECO:0000256" key="4">
    <source>
        <dbReference type="ARBA" id="ARBA00003889"/>
    </source>
</evidence>
<keyword evidence="15 19" id="KW-0342">GTP-binding</keyword>
<evidence type="ECO:0000256" key="9">
    <source>
        <dbReference type="ARBA" id="ARBA00012523"/>
    </source>
</evidence>
<dbReference type="GO" id="GO:0009236">
    <property type="term" value="P:cobalamin biosynthetic process"/>
    <property type="evidence" value="ECO:0007669"/>
    <property type="project" value="UniProtKB-UniPathway"/>
</dbReference>
<evidence type="ECO:0000256" key="10">
    <source>
        <dbReference type="ARBA" id="ARBA00022573"/>
    </source>
</evidence>
<evidence type="ECO:0000256" key="14">
    <source>
        <dbReference type="ARBA" id="ARBA00022840"/>
    </source>
</evidence>
<comment type="similarity">
    <text evidence="7">Belongs to the CobU/CobP family.</text>
</comment>
<evidence type="ECO:0000256" key="7">
    <source>
        <dbReference type="ARBA" id="ARBA00007490"/>
    </source>
</evidence>
<keyword evidence="20" id="KW-0548">Nucleotidyltransferase</keyword>
<dbReference type="SUPFAM" id="SSF52540">
    <property type="entry name" value="P-loop containing nucleoside triphosphate hydrolases"/>
    <property type="match status" value="1"/>
</dbReference>
<evidence type="ECO:0000256" key="17">
    <source>
        <dbReference type="ARBA" id="ARBA00030571"/>
    </source>
</evidence>
<dbReference type="CDD" id="cd00544">
    <property type="entry name" value="CobU"/>
    <property type="match status" value="1"/>
</dbReference>
<reference evidence="20" key="1">
    <citation type="submission" date="2021-02" db="EMBL/GenBank/DDBJ databases">
        <title>Genome-Resolved Metagenomics of a Microbial Community Performing Photosynthetic Biological Nutrient Removal.</title>
        <authorList>
            <person name="Mcdaniel E.A."/>
        </authorList>
    </citation>
    <scope>NUCLEOTIDE SEQUENCE</scope>
    <source>
        <strain evidence="20">UWPOB_OBS1</strain>
    </source>
</reference>
<dbReference type="PIRSF" id="PIRSF006135">
    <property type="entry name" value="CobU"/>
    <property type="match status" value="1"/>
</dbReference>
<comment type="function">
    <text evidence="4">Catalyzes ATP-dependent phosphorylation of adenosylcobinamide and addition of GMP to adenosylcobinamide phosphate.</text>
</comment>
<evidence type="ECO:0000256" key="19">
    <source>
        <dbReference type="PIRSR" id="PIRSR006135-2"/>
    </source>
</evidence>
<dbReference type="InterPro" id="IPR003203">
    <property type="entry name" value="CobU/CobP"/>
</dbReference>
<dbReference type="Proteomes" id="UP000664277">
    <property type="component" value="Unassembled WGS sequence"/>
</dbReference>
<protein>
    <recommendedName>
        <fullName evidence="16">Adenosylcobinamide kinase</fullName>
        <ecNumber evidence="8">2.7.1.156</ecNumber>
        <ecNumber evidence="9">2.7.7.62</ecNumber>
    </recommendedName>
    <alternativeName>
        <fullName evidence="17">Adenosylcobinamide-phosphate guanylyltransferase</fullName>
    </alternativeName>
</protein>
<keyword evidence="10" id="KW-0169">Cobalamin biosynthesis</keyword>
<comment type="catalytic activity">
    <reaction evidence="2">
        <text>adenosylcob(III)inamide phosphate + GTP + H(+) = adenosylcob(III)inamide-GDP + diphosphate</text>
        <dbReference type="Rhea" id="RHEA:22712"/>
        <dbReference type="ChEBI" id="CHEBI:15378"/>
        <dbReference type="ChEBI" id="CHEBI:33019"/>
        <dbReference type="ChEBI" id="CHEBI:37565"/>
        <dbReference type="ChEBI" id="CHEBI:58502"/>
        <dbReference type="ChEBI" id="CHEBI:60487"/>
        <dbReference type="EC" id="2.7.7.62"/>
    </reaction>
</comment>
<feature type="binding site" evidence="19">
    <location>
        <position position="95"/>
    </location>
    <ligand>
        <name>GTP</name>
        <dbReference type="ChEBI" id="CHEBI:37565"/>
    </ligand>
</feature>
<comment type="catalytic activity">
    <reaction evidence="1">
        <text>adenosylcob(III)inamide + ATP = adenosylcob(III)inamide phosphate + ADP + H(+)</text>
        <dbReference type="Rhea" id="RHEA:15769"/>
        <dbReference type="ChEBI" id="CHEBI:2480"/>
        <dbReference type="ChEBI" id="CHEBI:15378"/>
        <dbReference type="ChEBI" id="CHEBI:30616"/>
        <dbReference type="ChEBI" id="CHEBI:58502"/>
        <dbReference type="ChEBI" id="CHEBI:456216"/>
        <dbReference type="EC" id="2.7.1.156"/>
    </reaction>
</comment>
<evidence type="ECO:0000313" key="20">
    <source>
        <dbReference type="EMBL" id="MBN8659338.1"/>
    </source>
</evidence>
<dbReference type="Gene3D" id="3.40.50.300">
    <property type="entry name" value="P-loop containing nucleotide triphosphate hydrolases"/>
    <property type="match status" value="1"/>
</dbReference>
<evidence type="ECO:0000256" key="11">
    <source>
        <dbReference type="ARBA" id="ARBA00022679"/>
    </source>
</evidence>
<evidence type="ECO:0000256" key="5">
    <source>
        <dbReference type="ARBA" id="ARBA00004692"/>
    </source>
</evidence>
<evidence type="ECO:0000256" key="15">
    <source>
        <dbReference type="ARBA" id="ARBA00023134"/>
    </source>
</evidence>
<dbReference type="AlphaFoldDB" id="A0A8J7TLT2"/>
<evidence type="ECO:0000256" key="18">
    <source>
        <dbReference type="PIRSR" id="PIRSR006135-1"/>
    </source>
</evidence>
<dbReference type="EC" id="2.7.1.156" evidence="8"/>
<evidence type="ECO:0000313" key="21">
    <source>
        <dbReference type="Proteomes" id="UP000664277"/>
    </source>
</evidence>
<dbReference type="Pfam" id="PF02283">
    <property type="entry name" value="CobU"/>
    <property type="match status" value="1"/>
</dbReference>
<evidence type="ECO:0000256" key="13">
    <source>
        <dbReference type="ARBA" id="ARBA00022777"/>
    </source>
</evidence>
<accession>A0A8J7TLT2</accession>
<comment type="pathway">
    <text evidence="6">Cofactor biosynthesis; adenosylcobalamin biosynthesis; adenosylcobalamin from cob(II)yrinate a,c-diamide: step 5/7.</text>
</comment>
<keyword evidence="14" id="KW-0067">ATP-binding</keyword>
<dbReference type="EMBL" id="JAFLCK010000003">
    <property type="protein sequence ID" value="MBN8659338.1"/>
    <property type="molecule type" value="Genomic_DNA"/>
</dbReference>
<dbReference type="PANTHER" id="PTHR34848:SF1">
    <property type="entry name" value="BIFUNCTIONAL ADENOSYLCOBALAMIN BIOSYNTHESIS PROTEIN COBU"/>
    <property type="match status" value="1"/>
</dbReference>
<comment type="catalytic activity">
    <reaction evidence="3">
        <text>adenosylcob(III)inamide + GTP = adenosylcob(III)inamide phosphate + GDP + H(+)</text>
        <dbReference type="Rhea" id="RHEA:15765"/>
        <dbReference type="ChEBI" id="CHEBI:2480"/>
        <dbReference type="ChEBI" id="CHEBI:15378"/>
        <dbReference type="ChEBI" id="CHEBI:37565"/>
        <dbReference type="ChEBI" id="CHEBI:58189"/>
        <dbReference type="ChEBI" id="CHEBI:58502"/>
        <dbReference type="EC" id="2.7.1.156"/>
    </reaction>
</comment>
<evidence type="ECO:0000256" key="12">
    <source>
        <dbReference type="ARBA" id="ARBA00022741"/>
    </source>
</evidence>